<protein>
    <submittedName>
        <fullName evidence="1">Uncharacterized protein</fullName>
    </submittedName>
</protein>
<comment type="caution">
    <text evidence="1">The sequence shown here is derived from an EMBL/GenBank/DDBJ whole genome shotgun (WGS) entry which is preliminary data.</text>
</comment>
<evidence type="ECO:0000313" key="1">
    <source>
        <dbReference type="EMBL" id="MBP2450135.1"/>
    </source>
</evidence>
<reference evidence="1 2" key="1">
    <citation type="submission" date="2021-03" db="EMBL/GenBank/DDBJ databases">
        <title>Sequencing the genomes of 1000 actinobacteria strains.</title>
        <authorList>
            <person name="Klenk H.-P."/>
        </authorList>
    </citation>
    <scope>NUCLEOTIDE SEQUENCE [LARGE SCALE GENOMIC DNA]</scope>
    <source>
        <strain evidence="1 2">DSM 46713</strain>
    </source>
</reference>
<organism evidence="1 2">
    <name type="scientific">Mycolicibacterium lutetiense</name>
    <dbReference type="NCBI Taxonomy" id="1641992"/>
    <lineage>
        <taxon>Bacteria</taxon>
        <taxon>Bacillati</taxon>
        <taxon>Actinomycetota</taxon>
        <taxon>Actinomycetes</taxon>
        <taxon>Mycobacteriales</taxon>
        <taxon>Mycobacteriaceae</taxon>
        <taxon>Mycolicibacterium</taxon>
    </lineage>
</organism>
<gene>
    <name evidence="1" type="ORF">JOF57_000020</name>
</gene>
<dbReference type="Proteomes" id="UP000694460">
    <property type="component" value="Unassembled WGS sequence"/>
</dbReference>
<keyword evidence="2" id="KW-1185">Reference proteome</keyword>
<accession>A0ABS4ZKW3</accession>
<sequence length="60" mass="6506">MTAPVTSRLSMSTSTRAVADPVLVMQLAHRLHFPALIGGFTDQVEADLLKLTKSVPADLW</sequence>
<dbReference type="EMBL" id="JAGIOP010000001">
    <property type="protein sequence ID" value="MBP2450135.1"/>
    <property type="molecule type" value="Genomic_DNA"/>
</dbReference>
<name>A0ABS4ZKW3_9MYCO</name>
<evidence type="ECO:0000313" key="2">
    <source>
        <dbReference type="Proteomes" id="UP000694460"/>
    </source>
</evidence>
<proteinExistence type="predicted"/>